<dbReference type="GO" id="GO:0031992">
    <property type="term" value="F:energy transducer activity"/>
    <property type="evidence" value="ECO:0007669"/>
    <property type="project" value="TreeGrafter"/>
</dbReference>
<feature type="compositionally biased region" description="Polar residues" evidence="10">
    <location>
        <begin position="182"/>
        <end position="208"/>
    </location>
</feature>
<evidence type="ECO:0000256" key="1">
    <source>
        <dbReference type="ARBA" id="ARBA00004383"/>
    </source>
</evidence>
<dbReference type="InterPro" id="IPR051045">
    <property type="entry name" value="TonB-dependent_transducer"/>
</dbReference>
<dbReference type="InterPro" id="IPR006260">
    <property type="entry name" value="TonB/TolA_C"/>
</dbReference>
<keyword evidence="8" id="KW-1133">Transmembrane helix</keyword>
<dbReference type="HOGENOM" id="CLU_843749_0_0_0"/>
<feature type="compositionally biased region" description="Low complexity" evidence="10">
    <location>
        <begin position="77"/>
        <end position="93"/>
    </location>
</feature>
<dbReference type="InterPro" id="IPR037682">
    <property type="entry name" value="TonB_C"/>
</dbReference>
<dbReference type="Proteomes" id="UP000030700">
    <property type="component" value="Unassembled WGS sequence"/>
</dbReference>
<keyword evidence="5" id="KW-0997">Cell inner membrane</keyword>
<proteinExistence type="inferred from homology"/>
<dbReference type="Gene3D" id="3.30.1150.10">
    <property type="match status" value="1"/>
</dbReference>
<keyword evidence="13" id="KW-1185">Reference proteome</keyword>
<evidence type="ECO:0000256" key="9">
    <source>
        <dbReference type="ARBA" id="ARBA00023136"/>
    </source>
</evidence>
<feature type="compositionally biased region" description="Low complexity" evidence="10">
    <location>
        <begin position="103"/>
        <end position="119"/>
    </location>
</feature>
<dbReference type="GO" id="GO:0015031">
    <property type="term" value="P:protein transport"/>
    <property type="evidence" value="ECO:0007669"/>
    <property type="project" value="UniProtKB-KW"/>
</dbReference>
<accession>A0A081BME1</accession>
<dbReference type="PANTHER" id="PTHR33446">
    <property type="entry name" value="PROTEIN TONB-RELATED"/>
    <property type="match status" value="1"/>
</dbReference>
<evidence type="ECO:0000256" key="6">
    <source>
        <dbReference type="ARBA" id="ARBA00022692"/>
    </source>
</evidence>
<sequence length="312" mass="33923">MLRVAWLVSLGFHVALFIGLSLFPVPVLTQMMSRHSLQSAPRLRQSVESAQRRPPELSHQPAPQHSKICAVIHLQTPSNTPTVTPTPTATLTPTPLPTPPLMPTSTPKPTATPTRIPTPTVTPKPTPIPTSAPTCKPKPVITARQSESPAVMPVRPTNTSSFSETSPVSEKGAAQRGRADLSASSQSSGNAEMTTTGTTKNIENNTDAVRQDDSVRTRYLEEITKKIAMAKTYPTQARRKGWEDRLVIELEISASGEVLHATIAQPSRFQVLNKAALDAIKRAQPFPAFDEHISAARLIVKIPFEYTLQISK</sequence>
<comment type="subcellular location">
    <subcellularLocation>
        <location evidence="1">Cell inner membrane</location>
        <topology evidence="1">Single-pass membrane protein</topology>
        <orientation evidence="1">Periplasmic side</orientation>
    </subcellularLocation>
</comment>
<evidence type="ECO:0000313" key="13">
    <source>
        <dbReference type="Proteomes" id="UP000030700"/>
    </source>
</evidence>
<keyword evidence="3" id="KW-0813">Transport</keyword>
<keyword evidence="7" id="KW-0653">Protein transport</keyword>
<dbReference type="STRING" id="1499966.U14_02802"/>
<gene>
    <name evidence="12" type="ORF">U14_02802</name>
</gene>
<dbReference type="AlphaFoldDB" id="A0A081BME1"/>
<evidence type="ECO:0000256" key="10">
    <source>
        <dbReference type="SAM" id="MobiDB-lite"/>
    </source>
</evidence>
<evidence type="ECO:0000256" key="4">
    <source>
        <dbReference type="ARBA" id="ARBA00022475"/>
    </source>
</evidence>
<dbReference type="GO" id="GO:0055085">
    <property type="term" value="P:transmembrane transport"/>
    <property type="evidence" value="ECO:0007669"/>
    <property type="project" value="InterPro"/>
</dbReference>
<feature type="domain" description="TonB C-terminal" evidence="11">
    <location>
        <begin position="218"/>
        <end position="312"/>
    </location>
</feature>
<feature type="region of interest" description="Disordered" evidence="10">
    <location>
        <begin position="39"/>
        <end position="63"/>
    </location>
</feature>
<evidence type="ECO:0000256" key="2">
    <source>
        <dbReference type="ARBA" id="ARBA00006555"/>
    </source>
</evidence>
<feature type="region of interest" description="Disordered" evidence="10">
    <location>
        <begin position="77"/>
        <end position="210"/>
    </location>
</feature>
<evidence type="ECO:0000313" key="12">
    <source>
        <dbReference type="EMBL" id="GAK51557.1"/>
    </source>
</evidence>
<protein>
    <submittedName>
        <fullName evidence="12">Periplasmic protein TonB</fullName>
    </submittedName>
</protein>
<evidence type="ECO:0000256" key="5">
    <source>
        <dbReference type="ARBA" id="ARBA00022519"/>
    </source>
</evidence>
<dbReference type="GO" id="GO:0098797">
    <property type="term" value="C:plasma membrane protein complex"/>
    <property type="evidence" value="ECO:0007669"/>
    <property type="project" value="TreeGrafter"/>
</dbReference>
<feature type="compositionally biased region" description="Pro residues" evidence="10">
    <location>
        <begin position="120"/>
        <end position="130"/>
    </location>
</feature>
<dbReference type="NCBIfam" id="TIGR01352">
    <property type="entry name" value="tonB_Cterm"/>
    <property type="match status" value="1"/>
</dbReference>
<keyword evidence="6" id="KW-0812">Transmembrane</keyword>
<dbReference type="Pfam" id="PF03544">
    <property type="entry name" value="TonB_C"/>
    <property type="match status" value="1"/>
</dbReference>
<keyword evidence="9" id="KW-0472">Membrane</keyword>
<name>A0A081BME1_9BACT</name>
<comment type="similarity">
    <text evidence="2">Belongs to the TonB family.</text>
</comment>
<organism evidence="12">
    <name type="scientific">Candidatus Moduliflexus flocculans</name>
    <dbReference type="NCBI Taxonomy" id="1499966"/>
    <lineage>
        <taxon>Bacteria</taxon>
        <taxon>Candidatus Moduliflexota</taxon>
        <taxon>Candidatus Moduliflexia</taxon>
        <taxon>Candidatus Moduliflexales</taxon>
        <taxon>Candidatus Moduliflexaceae</taxon>
    </lineage>
</organism>
<feature type="compositionally biased region" description="Polar residues" evidence="10">
    <location>
        <begin position="156"/>
        <end position="168"/>
    </location>
</feature>
<evidence type="ECO:0000259" key="11">
    <source>
        <dbReference type="PROSITE" id="PS52015"/>
    </source>
</evidence>
<dbReference type="PROSITE" id="PS52015">
    <property type="entry name" value="TONB_CTD"/>
    <property type="match status" value="1"/>
</dbReference>
<evidence type="ECO:0000256" key="8">
    <source>
        <dbReference type="ARBA" id="ARBA00022989"/>
    </source>
</evidence>
<dbReference type="PANTHER" id="PTHR33446:SF2">
    <property type="entry name" value="PROTEIN TONB"/>
    <property type="match status" value="1"/>
</dbReference>
<evidence type="ECO:0000256" key="3">
    <source>
        <dbReference type="ARBA" id="ARBA00022448"/>
    </source>
</evidence>
<keyword evidence="4" id="KW-1003">Cell membrane</keyword>
<dbReference type="EMBL" id="DF820457">
    <property type="protein sequence ID" value="GAK51557.1"/>
    <property type="molecule type" value="Genomic_DNA"/>
</dbReference>
<reference evidence="12" key="1">
    <citation type="journal article" date="2015" name="PeerJ">
        <title>First genomic representation of candidate bacterial phylum KSB3 points to enhanced environmental sensing as a trigger of wastewater bulking.</title>
        <authorList>
            <person name="Sekiguchi Y."/>
            <person name="Ohashi A."/>
            <person name="Parks D.H."/>
            <person name="Yamauchi T."/>
            <person name="Tyson G.W."/>
            <person name="Hugenholtz P."/>
        </authorList>
    </citation>
    <scope>NUCLEOTIDE SEQUENCE [LARGE SCALE GENOMIC DNA]</scope>
</reference>
<evidence type="ECO:0000256" key="7">
    <source>
        <dbReference type="ARBA" id="ARBA00022927"/>
    </source>
</evidence>
<dbReference type="SUPFAM" id="SSF74653">
    <property type="entry name" value="TolA/TonB C-terminal domain"/>
    <property type="match status" value="1"/>
</dbReference>